<protein>
    <submittedName>
        <fullName evidence="1">Uncharacterized protein</fullName>
    </submittedName>
</protein>
<comment type="caution">
    <text evidence="1">The sequence shown here is derived from an EMBL/GenBank/DDBJ whole genome shotgun (WGS) entry which is preliminary data.</text>
</comment>
<keyword evidence="2" id="KW-1185">Reference proteome</keyword>
<sequence length="68" mass="6926">MRSHRGTDHVAAGGRRVVGTAADAGGQSLARLLAAYLAADDIAGAEADNRHEDDDAGADDPAEQRGGR</sequence>
<proteinExistence type="predicted"/>
<evidence type="ECO:0000313" key="1">
    <source>
        <dbReference type="EMBL" id="KAJ3473621.1"/>
    </source>
</evidence>
<gene>
    <name evidence="1" type="ORF">NLG97_g10213</name>
</gene>
<accession>A0ACC1QFH7</accession>
<name>A0ACC1QFH7_9HYPO</name>
<dbReference type="EMBL" id="JANAKD010002434">
    <property type="protein sequence ID" value="KAJ3473621.1"/>
    <property type="molecule type" value="Genomic_DNA"/>
</dbReference>
<reference evidence="1" key="1">
    <citation type="submission" date="2022-07" db="EMBL/GenBank/DDBJ databases">
        <title>Genome Sequence of Lecanicillium saksenae.</title>
        <authorList>
            <person name="Buettner E."/>
        </authorList>
    </citation>
    <scope>NUCLEOTIDE SEQUENCE</scope>
    <source>
        <strain evidence="1">VT-O1</strain>
    </source>
</reference>
<organism evidence="1 2">
    <name type="scientific">Lecanicillium saksenae</name>
    <dbReference type="NCBI Taxonomy" id="468837"/>
    <lineage>
        <taxon>Eukaryota</taxon>
        <taxon>Fungi</taxon>
        <taxon>Dikarya</taxon>
        <taxon>Ascomycota</taxon>
        <taxon>Pezizomycotina</taxon>
        <taxon>Sordariomycetes</taxon>
        <taxon>Hypocreomycetidae</taxon>
        <taxon>Hypocreales</taxon>
        <taxon>Cordycipitaceae</taxon>
        <taxon>Lecanicillium</taxon>
    </lineage>
</organism>
<dbReference type="Proteomes" id="UP001148737">
    <property type="component" value="Unassembled WGS sequence"/>
</dbReference>
<evidence type="ECO:0000313" key="2">
    <source>
        <dbReference type="Proteomes" id="UP001148737"/>
    </source>
</evidence>